<sequence>MRIDKYLKISRISKRRTVAKKLCNNGNVFYGEEEEKTLKPAYDVEKGDVITIYMYTKRIVFRINKIPQNKNISKQQAKKLYTVLKEENIES</sequence>
<evidence type="ECO:0000256" key="5">
    <source>
        <dbReference type="PROSITE-ProRule" id="PRU00182"/>
    </source>
</evidence>
<dbReference type="SMART" id="SM00363">
    <property type="entry name" value="S4"/>
    <property type="match status" value="1"/>
</dbReference>
<evidence type="ECO:0000313" key="7">
    <source>
        <dbReference type="EMBL" id="TYB31480.1"/>
    </source>
</evidence>
<feature type="domain" description="RNA-binding S4" evidence="6">
    <location>
        <begin position="1"/>
        <end position="64"/>
    </location>
</feature>
<gene>
    <name evidence="7" type="ORF">FXF47_03960</name>
</gene>
<keyword evidence="8" id="KW-1185">Reference proteome</keyword>
<dbReference type="CDD" id="cd00165">
    <property type="entry name" value="S4"/>
    <property type="match status" value="1"/>
</dbReference>
<accession>A0A5D0MJ70</accession>
<keyword evidence="2" id="KW-0699">rRNA-binding</keyword>
<dbReference type="GO" id="GO:0006412">
    <property type="term" value="P:translation"/>
    <property type="evidence" value="ECO:0007669"/>
    <property type="project" value="UniProtKB-KW"/>
</dbReference>
<keyword evidence="3 5" id="KW-0694">RNA-binding</keyword>
<dbReference type="Gene3D" id="3.10.290.10">
    <property type="entry name" value="RNA-binding S4 domain"/>
    <property type="match status" value="1"/>
</dbReference>
<evidence type="ECO:0000256" key="2">
    <source>
        <dbReference type="ARBA" id="ARBA00022730"/>
    </source>
</evidence>
<dbReference type="GO" id="GO:0000049">
    <property type="term" value="F:tRNA binding"/>
    <property type="evidence" value="ECO:0007669"/>
    <property type="project" value="UniProtKB-KW"/>
</dbReference>
<dbReference type="AlphaFoldDB" id="A0A5D0MJ70"/>
<keyword evidence="4" id="KW-0648">Protein biosynthesis</keyword>
<reference evidence="7" key="1">
    <citation type="submission" date="2019-08" db="EMBL/GenBank/DDBJ databases">
        <title>Genomic characterization of a novel candidate phylum (ARYD3) from a high temperature, high salinity tertiary oil reservoir in north central Oklahoma, USA.</title>
        <authorList>
            <person name="Youssef N.H."/>
            <person name="Yadav A."/>
            <person name="Elshahed M.S."/>
        </authorList>
    </citation>
    <scope>NUCLEOTIDE SEQUENCE [LARGE SCALE GENOMIC DNA]</scope>
    <source>
        <strain evidence="7">ARYD3</strain>
    </source>
</reference>
<evidence type="ECO:0000256" key="3">
    <source>
        <dbReference type="ARBA" id="ARBA00022884"/>
    </source>
</evidence>
<protein>
    <submittedName>
        <fullName evidence="7">RNA-binding S4 domain-containing protein</fullName>
    </submittedName>
</protein>
<dbReference type="GO" id="GO:0019843">
    <property type="term" value="F:rRNA binding"/>
    <property type="evidence" value="ECO:0007669"/>
    <property type="project" value="UniProtKB-KW"/>
</dbReference>
<evidence type="ECO:0000259" key="6">
    <source>
        <dbReference type="SMART" id="SM00363"/>
    </source>
</evidence>
<evidence type="ECO:0000313" key="8">
    <source>
        <dbReference type="Proteomes" id="UP000324143"/>
    </source>
</evidence>
<dbReference type="InterPro" id="IPR036986">
    <property type="entry name" value="S4_RNA-bd_sf"/>
</dbReference>
<dbReference type="PROSITE" id="PS50889">
    <property type="entry name" value="S4"/>
    <property type="match status" value="1"/>
</dbReference>
<keyword evidence="1" id="KW-0820">tRNA-binding</keyword>
<dbReference type="PIRSF" id="PIRSF038881">
    <property type="entry name" value="RNAbp_HP1423"/>
    <property type="match status" value="1"/>
</dbReference>
<proteinExistence type="predicted"/>
<name>A0A5D0MJ70_9BACT</name>
<comment type="caution">
    <text evidence="7">The sequence shown here is derived from an EMBL/GenBank/DDBJ whole genome shotgun (WGS) entry which is preliminary data.</text>
</comment>
<dbReference type="SUPFAM" id="SSF55174">
    <property type="entry name" value="Alpha-L RNA-binding motif"/>
    <property type="match status" value="1"/>
</dbReference>
<dbReference type="InterPro" id="IPR002942">
    <property type="entry name" value="S4_RNA-bd"/>
</dbReference>
<evidence type="ECO:0000256" key="4">
    <source>
        <dbReference type="ARBA" id="ARBA00022917"/>
    </source>
</evidence>
<dbReference type="Pfam" id="PF01479">
    <property type="entry name" value="S4"/>
    <property type="match status" value="1"/>
</dbReference>
<dbReference type="EMBL" id="VSIX01000033">
    <property type="protein sequence ID" value="TYB31480.1"/>
    <property type="molecule type" value="Genomic_DNA"/>
</dbReference>
<organism evidence="7 8">
    <name type="scientific">Candidatus Mcinerneyibacterium aminivorans</name>
    <dbReference type="NCBI Taxonomy" id="2703815"/>
    <lineage>
        <taxon>Bacteria</taxon>
        <taxon>Candidatus Macinerneyibacteriota</taxon>
        <taxon>Candidatus Mcinerneyibacteria</taxon>
        <taxon>Candidatus Mcinerneyibacteriales</taxon>
        <taxon>Candidatus Mcinerneyibacteriaceae</taxon>
        <taxon>Candidatus Mcinerneyibacterium</taxon>
    </lineage>
</organism>
<evidence type="ECO:0000256" key="1">
    <source>
        <dbReference type="ARBA" id="ARBA00022555"/>
    </source>
</evidence>
<dbReference type="InterPro" id="IPR025490">
    <property type="entry name" value="RqcP"/>
</dbReference>
<dbReference type="Proteomes" id="UP000324143">
    <property type="component" value="Unassembled WGS sequence"/>
</dbReference>